<comment type="caution">
    <text evidence="1">The sequence shown here is derived from an EMBL/GenBank/DDBJ whole genome shotgun (WGS) entry which is preliminary data.</text>
</comment>
<keyword evidence="2" id="KW-1185">Reference proteome</keyword>
<sequence length="54" mass="6253">MDYNQNVSQVDQQYAFANLSTDLVADIQKLEKRLKDATQKEVILIAYEDKGDFK</sequence>
<proteinExistence type="predicted"/>
<name>A0ABV5WM44_9BACI</name>
<dbReference type="RefSeq" id="WP_379951569.1">
    <property type="nucleotide sequence ID" value="NZ_JBHMAF010000193.1"/>
</dbReference>
<gene>
    <name evidence="1" type="ORF">ACFFMS_24390</name>
</gene>
<reference evidence="1 2" key="1">
    <citation type="submission" date="2024-09" db="EMBL/GenBank/DDBJ databases">
        <authorList>
            <person name="Sun Q."/>
            <person name="Mori K."/>
        </authorList>
    </citation>
    <scope>NUCLEOTIDE SEQUENCE [LARGE SCALE GENOMIC DNA]</scope>
    <source>
        <strain evidence="1 2">JCM 11201</strain>
    </source>
</reference>
<dbReference type="EMBL" id="JBHMAF010000193">
    <property type="protein sequence ID" value="MFB9761390.1"/>
    <property type="molecule type" value="Genomic_DNA"/>
</dbReference>
<organism evidence="1 2">
    <name type="scientific">Ectobacillus funiculus</name>
    <dbReference type="NCBI Taxonomy" id="137993"/>
    <lineage>
        <taxon>Bacteria</taxon>
        <taxon>Bacillati</taxon>
        <taxon>Bacillota</taxon>
        <taxon>Bacilli</taxon>
        <taxon>Bacillales</taxon>
        <taxon>Bacillaceae</taxon>
        <taxon>Ectobacillus</taxon>
    </lineage>
</organism>
<evidence type="ECO:0000313" key="2">
    <source>
        <dbReference type="Proteomes" id="UP001589609"/>
    </source>
</evidence>
<evidence type="ECO:0000313" key="1">
    <source>
        <dbReference type="EMBL" id="MFB9761390.1"/>
    </source>
</evidence>
<protein>
    <submittedName>
        <fullName evidence="1">Uncharacterized protein</fullName>
    </submittedName>
</protein>
<dbReference type="Proteomes" id="UP001589609">
    <property type="component" value="Unassembled WGS sequence"/>
</dbReference>
<accession>A0ABV5WM44</accession>